<name>A0ACC3SDT7_9PEZI</name>
<dbReference type="EMBL" id="JAMKPW020000018">
    <property type="protein sequence ID" value="KAK8208997.1"/>
    <property type="molecule type" value="Genomic_DNA"/>
</dbReference>
<proteinExistence type="predicted"/>
<keyword evidence="2" id="KW-1185">Reference proteome</keyword>
<reference evidence="1" key="1">
    <citation type="submission" date="2024-02" db="EMBL/GenBank/DDBJ databases">
        <title>Metagenome Assembled Genome of Zalaria obscura JY119.</title>
        <authorList>
            <person name="Vighnesh L."/>
            <person name="Jagadeeshwari U."/>
            <person name="Venkata Ramana C."/>
            <person name="Sasikala C."/>
        </authorList>
    </citation>
    <scope>NUCLEOTIDE SEQUENCE</scope>
    <source>
        <strain evidence="1">JY119</strain>
    </source>
</reference>
<accession>A0ACC3SDT7</accession>
<sequence>MSKVLAHTPSWLSRPSPGFDFFQPVPNAKAPSALSNGSGKKLDYAGPSRIIAHRDTEVFYAVGNEIRWTDLVLLKDAGESQEQKCRQSLGRSRGVSRQNGNGESGIEDEDLYYRVLKTPVAGQIRQLVVSPSMEYMAILTSHTVHVAILPDVSHLSPPQDTTPLRLKTFQLGPTAHVLEQAPVVSALWHPLGASDCLVTVTTDACVRLWELDRNSRHSFDEPALAVDLRKLANAQTSGDDLRASKYGTSKGFSPDSVEMEVASACFGGLGRSDEHGWAPMTLWIAMTEGDVYALCPLMPTKWRPTPTTLPSLTTSVVSRASIIESDSSVSEDEKRITEQQQKWLADIDNQDPIYLDEFATNEVYKRPSSPPAIPKLQGPMRLTPEPDFGQVTDILVVAAKVDDEALMLDEDEIAESESEGLSVNVVCLATDAGNVHVCLDLDGVEAQWLPSKKQLLSKRRFVSEEEPSELLIVETIVVEPSADRSTTVWPIFSHGMDIRNPYFDSASRYTFFLTLSTGVYSLSLSPWIASLEDELSGPTDSGAGFRMEVLFDTEKSQLEQVIAFDAEYAGTNTTTPAACVALVDSDLGYFVLSSTSNLPQAATLEIPSNTSIYTDFAPDVGALPAAESRQPYHAAEAFFASSALPSLLATTSLKRSDLTSQVRFSPATLQILTEAHRILSGETNKLGLAAADLFRRCERMQEELREQVRKVEEIANKIDAVTGAEDEELEDGDHVYAREKVDQRISAVNTHNEALQKRVEDLRRRLAGLGGKEMSVREEAWMREVDGLSSTLGKGEGEQSEEAAALTGRFQAAKNLKQELLKEAQSVPDSETEGQDDEDSLRGSTSSRVPADFRKQKIAQVMQLLERETALIDAVTERLRKLGGLQE</sequence>
<evidence type="ECO:0000313" key="2">
    <source>
        <dbReference type="Proteomes" id="UP001320706"/>
    </source>
</evidence>
<organism evidence="1 2">
    <name type="scientific">Zalaria obscura</name>
    <dbReference type="NCBI Taxonomy" id="2024903"/>
    <lineage>
        <taxon>Eukaryota</taxon>
        <taxon>Fungi</taxon>
        <taxon>Dikarya</taxon>
        <taxon>Ascomycota</taxon>
        <taxon>Pezizomycotina</taxon>
        <taxon>Dothideomycetes</taxon>
        <taxon>Dothideomycetidae</taxon>
        <taxon>Dothideales</taxon>
        <taxon>Zalariaceae</taxon>
        <taxon>Zalaria</taxon>
    </lineage>
</organism>
<gene>
    <name evidence="1" type="ORF">M8818_003961</name>
</gene>
<comment type="caution">
    <text evidence="1">The sequence shown here is derived from an EMBL/GenBank/DDBJ whole genome shotgun (WGS) entry which is preliminary data.</text>
</comment>
<dbReference type="Proteomes" id="UP001320706">
    <property type="component" value="Unassembled WGS sequence"/>
</dbReference>
<evidence type="ECO:0000313" key="1">
    <source>
        <dbReference type="EMBL" id="KAK8208997.1"/>
    </source>
</evidence>
<protein>
    <submittedName>
        <fullName evidence="1">Uncharacterized protein</fullName>
    </submittedName>
</protein>